<dbReference type="Proteomes" id="UP000436088">
    <property type="component" value="Unassembled WGS sequence"/>
</dbReference>
<dbReference type="PANTHER" id="PTHR35748">
    <property type="entry name" value="OS05G0358400 PROTEIN"/>
    <property type="match status" value="1"/>
</dbReference>
<keyword evidence="3" id="KW-1185">Reference proteome</keyword>
<reference evidence="2" key="1">
    <citation type="submission" date="2019-09" db="EMBL/GenBank/DDBJ databases">
        <title>Draft genome information of white flower Hibiscus syriacus.</title>
        <authorList>
            <person name="Kim Y.-M."/>
        </authorList>
    </citation>
    <scope>NUCLEOTIDE SEQUENCE [LARGE SCALE GENOMIC DNA]</scope>
    <source>
        <strain evidence="2">YM2019G1</strain>
    </source>
</reference>
<comment type="caution">
    <text evidence="2">The sequence shown here is derived from an EMBL/GenBank/DDBJ whole genome shotgun (WGS) entry which is preliminary data.</text>
</comment>
<dbReference type="AlphaFoldDB" id="A0A6A2YPC3"/>
<feature type="region of interest" description="Disordered" evidence="1">
    <location>
        <begin position="214"/>
        <end position="233"/>
    </location>
</feature>
<dbReference type="PANTHER" id="PTHR35748:SF1">
    <property type="entry name" value="OS05G0358400 PROTEIN"/>
    <property type="match status" value="1"/>
</dbReference>
<gene>
    <name evidence="2" type="ORF">F3Y22_tig00111342pilonHSYRG00258</name>
</gene>
<accession>A0A6A2YPC3</accession>
<evidence type="ECO:0000313" key="3">
    <source>
        <dbReference type="Proteomes" id="UP000436088"/>
    </source>
</evidence>
<evidence type="ECO:0000256" key="1">
    <source>
        <dbReference type="SAM" id="MobiDB-lite"/>
    </source>
</evidence>
<sequence length="233" mass="26367">MNSNTKLAATQLEQLDELSDFEKLLSPSGQISICGFGSLVSERSARSTFPSLLNFRVAKLKGFRRVFAHVAPIFFDRGIPSQKLRELEFRFLAVLPETLDGEPFANPAVLCGRYSDEEFFQIRCKGSKDIYFQQYGRCNIEKIWQDDILQCHVYLRHCLIFSVCISCRAVPCSAYLQHCVLAAKNLGDIAYNNFLDHTFLGDRTTTMRTYSTTTGSGIMEEQPPESLKSRYGG</sequence>
<name>A0A6A2YPC3_HIBSY</name>
<proteinExistence type="predicted"/>
<dbReference type="EMBL" id="VEPZ02001315">
    <property type="protein sequence ID" value="KAE8681168.1"/>
    <property type="molecule type" value="Genomic_DNA"/>
</dbReference>
<protein>
    <submittedName>
        <fullName evidence="2">Uncharacterized protein</fullName>
    </submittedName>
</protein>
<organism evidence="2 3">
    <name type="scientific">Hibiscus syriacus</name>
    <name type="common">Rose of Sharon</name>
    <dbReference type="NCBI Taxonomy" id="106335"/>
    <lineage>
        <taxon>Eukaryota</taxon>
        <taxon>Viridiplantae</taxon>
        <taxon>Streptophyta</taxon>
        <taxon>Embryophyta</taxon>
        <taxon>Tracheophyta</taxon>
        <taxon>Spermatophyta</taxon>
        <taxon>Magnoliopsida</taxon>
        <taxon>eudicotyledons</taxon>
        <taxon>Gunneridae</taxon>
        <taxon>Pentapetalae</taxon>
        <taxon>rosids</taxon>
        <taxon>malvids</taxon>
        <taxon>Malvales</taxon>
        <taxon>Malvaceae</taxon>
        <taxon>Malvoideae</taxon>
        <taxon>Hibiscus</taxon>
    </lineage>
</organism>
<evidence type="ECO:0000313" key="2">
    <source>
        <dbReference type="EMBL" id="KAE8681168.1"/>
    </source>
</evidence>